<sequence length="335" mass="38932">MKKCFNVEYDVVLSFAGEDRKYVEKVANFLKKSGVKVFYDFYEDINLWGKDLYQHLDDVYQNKAKYAVVFISEAYSKKLWTNHELKSAQARAFSENEEYVLPARFDDTEIPGIRRTIGYVSLRDLTPIQFAKKIIKKLGDIEPKDFLPDNIRYVKKAIQSIYRDFDDDEIEACVSYVFDRLKKTTEREKHFLATAVIHSCKHNIEEDFHEDITFIERMSGFNRSEVMEVLKSLTNLGFEYKIIKTEEGCEEDGNLQEYEKLSLKLISRMPSLILDNLTIILAIMYFGAIEGKCDSCGFKTLSRLDFSDLKDEPNDEQLEGILSCIPDGDESENDD</sequence>
<accession>F4C9R2</accession>
<dbReference type="HOGENOM" id="CLU_828756_0_0_10"/>
<dbReference type="SMART" id="SM00255">
    <property type="entry name" value="TIR"/>
    <property type="match status" value="1"/>
</dbReference>
<name>F4C9R2_SPHS2</name>
<gene>
    <name evidence="2" type="ordered locus">Sph21_4942</name>
</gene>
<evidence type="ECO:0000313" key="2">
    <source>
        <dbReference type="EMBL" id="ADZ81447.1"/>
    </source>
</evidence>
<dbReference type="InterPro" id="IPR000157">
    <property type="entry name" value="TIR_dom"/>
</dbReference>
<dbReference type="Gene3D" id="3.40.50.10140">
    <property type="entry name" value="Toll/interleukin-1 receptor homology (TIR) domain"/>
    <property type="match status" value="1"/>
</dbReference>
<dbReference type="PATRIC" id="fig|743722.3.peg.5242"/>
<dbReference type="InterPro" id="IPR035897">
    <property type="entry name" value="Toll_tir_struct_dom_sf"/>
</dbReference>
<dbReference type="OrthoDB" id="583767at2"/>
<protein>
    <submittedName>
        <fullName evidence="2">TIR protein</fullName>
    </submittedName>
</protein>
<dbReference type="AlphaFoldDB" id="F4C9R2"/>
<evidence type="ECO:0000259" key="1">
    <source>
        <dbReference type="PROSITE" id="PS50104"/>
    </source>
</evidence>
<feature type="domain" description="TIR" evidence="1">
    <location>
        <begin position="7"/>
        <end position="138"/>
    </location>
</feature>
<proteinExistence type="predicted"/>
<reference evidence="2" key="1">
    <citation type="submission" date="2011-03" db="EMBL/GenBank/DDBJ databases">
        <title>Complete sequence of Sphingobacterium sp. 21.</title>
        <authorList>
            <consortium name="US DOE Joint Genome Institute"/>
            <person name="Lucas S."/>
            <person name="Copeland A."/>
            <person name="Lapidus A."/>
            <person name="Cheng J.-F."/>
            <person name="Goodwin L."/>
            <person name="Pitluck S."/>
            <person name="Davenport K."/>
            <person name="Detter J.C."/>
            <person name="Han C."/>
            <person name="Tapia R."/>
            <person name="Land M."/>
            <person name="Hauser L."/>
            <person name="Kyrpides N."/>
            <person name="Ivanova N."/>
            <person name="Ovchinnikova G."/>
            <person name="Pagani I."/>
            <person name="Siebers A.K."/>
            <person name="Allgaier M."/>
            <person name="Thelen M.P."/>
            <person name="Hugenholtz P."/>
            <person name="Woyke T."/>
        </authorList>
    </citation>
    <scope>NUCLEOTIDE SEQUENCE</scope>
    <source>
        <strain evidence="2">21</strain>
    </source>
</reference>
<dbReference type="eggNOG" id="COG4916">
    <property type="taxonomic scope" value="Bacteria"/>
</dbReference>
<organism evidence="2">
    <name type="scientific">Sphingobacterium sp. (strain 21)</name>
    <dbReference type="NCBI Taxonomy" id="743722"/>
    <lineage>
        <taxon>Bacteria</taxon>
        <taxon>Pseudomonadati</taxon>
        <taxon>Bacteroidota</taxon>
        <taxon>Sphingobacteriia</taxon>
        <taxon>Sphingobacteriales</taxon>
        <taxon>Sphingobacteriaceae</taxon>
        <taxon>Sphingobacterium</taxon>
    </lineage>
</organism>
<dbReference type="PROSITE" id="PS50104">
    <property type="entry name" value="TIR"/>
    <property type="match status" value="1"/>
</dbReference>
<dbReference type="Pfam" id="PF13676">
    <property type="entry name" value="TIR_2"/>
    <property type="match status" value="1"/>
</dbReference>
<dbReference type="KEGG" id="shg:Sph21_4942"/>
<dbReference type="SUPFAM" id="SSF52200">
    <property type="entry name" value="Toll/Interleukin receptor TIR domain"/>
    <property type="match status" value="1"/>
</dbReference>
<dbReference type="EMBL" id="CP002584">
    <property type="protein sequence ID" value="ADZ81447.1"/>
    <property type="molecule type" value="Genomic_DNA"/>
</dbReference>
<dbReference type="GO" id="GO:0007165">
    <property type="term" value="P:signal transduction"/>
    <property type="evidence" value="ECO:0007669"/>
    <property type="project" value="InterPro"/>
</dbReference>